<sequence>MAQEKTKVWYKEPWPWLLFSGPAIVVVAAFVTLYLAASGSSDLVSDDYYKDGKHIDLDLKRDTAAVERGIRGQALINPDGSAVRVYVSGRFDDKVPLKLTLLHPVKKEYDQSIGLKLSTAPKSGDKTEYLGQFAKLPPANHWYVRLEDEGGIWRVENKWIVSQGASIDLNPMKNLQNAAKTAK</sequence>
<evidence type="ECO:0000313" key="2">
    <source>
        <dbReference type="EMBL" id="STZ67437.1"/>
    </source>
</evidence>
<dbReference type="InterPro" id="IPR008620">
    <property type="entry name" value="FixH"/>
</dbReference>
<dbReference type="AlphaFoldDB" id="A0A378TWZ3"/>
<reference evidence="2 3" key="1">
    <citation type="submission" date="2018-06" db="EMBL/GenBank/DDBJ databases">
        <authorList>
            <consortium name="Pathogen Informatics"/>
            <person name="Doyle S."/>
        </authorList>
    </citation>
    <scope>NUCLEOTIDE SEQUENCE [LARGE SCALE GENOMIC DNA]</scope>
    <source>
        <strain evidence="2 3">NCTC10660</strain>
    </source>
</reference>
<keyword evidence="1" id="KW-1133">Transmembrane helix</keyword>
<gene>
    <name evidence="2" type="ORF">NCTC10660_00914</name>
</gene>
<organism evidence="2 3">
    <name type="scientific">Neisseria elongata</name>
    <dbReference type="NCBI Taxonomy" id="495"/>
    <lineage>
        <taxon>Bacteria</taxon>
        <taxon>Pseudomonadati</taxon>
        <taxon>Pseudomonadota</taxon>
        <taxon>Betaproteobacteria</taxon>
        <taxon>Neisseriales</taxon>
        <taxon>Neisseriaceae</taxon>
        <taxon>Neisseria</taxon>
    </lineage>
</organism>
<proteinExistence type="predicted"/>
<dbReference type="Pfam" id="PF05751">
    <property type="entry name" value="FixH"/>
    <property type="match status" value="1"/>
</dbReference>
<dbReference type="GeneID" id="93351911"/>
<keyword evidence="1" id="KW-0472">Membrane</keyword>
<evidence type="ECO:0000313" key="3">
    <source>
        <dbReference type="Proteomes" id="UP000254927"/>
    </source>
</evidence>
<protein>
    <submittedName>
        <fullName evidence="2">Inner membrane protein</fullName>
    </submittedName>
</protein>
<keyword evidence="1" id="KW-0812">Transmembrane</keyword>
<feature type="transmembrane region" description="Helical" evidence="1">
    <location>
        <begin position="16"/>
        <end position="37"/>
    </location>
</feature>
<accession>A0A378TWZ3</accession>
<dbReference type="RefSeq" id="WP_074897503.1">
    <property type="nucleotide sequence ID" value="NZ_CALIXL010000005.1"/>
</dbReference>
<dbReference type="Proteomes" id="UP000254927">
    <property type="component" value="Unassembled WGS sequence"/>
</dbReference>
<name>A0A378TWZ3_NEIEL</name>
<evidence type="ECO:0000256" key="1">
    <source>
        <dbReference type="SAM" id="Phobius"/>
    </source>
</evidence>
<dbReference type="EMBL" id="UGQW01000002">
    <property type="protein sequence ID" value="STZ67437.1"/>
    <property type="molecule type" value="Genomic_DNA"/>
</dbReference>